<dbReference type="AlphaFoldDB" id="A0A930V032"/>
<dbReference type="GO" id="GO:0003700">
    <property type="term" value="F:DNA-binding transcription factor activity"/>
    <property type="evidence" value="ECO:0007669"/>
    <property type="project" value="TreeGrafter"/>
</dbReference>
<dbReference type="InterPro" id="IPR001647">
    <property type="entry name" value="HTH_TetR"/>
</dbReference>
<keyword evidence="1" id="KW-0805">Transcription regulation</keyword>
<feature type="domain" description="HTH tetR-type" evidence="6">
    <location>
        <begin position="19"/>
        <end position="79"/>
    </location>
</feature>
<comment type="caution">
    <text evidence="7">The sequence shown here is derived from an EMBL/GenBank/DDBJ whole genome shotgun (WGS) entry which is preliminary data.</text>
</comment>
<dbReference type="InterPro" id="IPR009057">
    <property type="entry name" value="Homeodomain-like_sf"/>
</dbReference>
<dbReference type="RefSeq" id="WP_194502759.1">
    <property type="nucleotide sequence ID" value="NZ_JADIVZ010000002.1"/>
</dbReference>
<feature type="region of interest" description="Disordered" evidence="5">
    <location>
        <begin position="1"/>
        <end position="21"/>
    </location>
</feature>
<dbReference type="SUPFAM" id="SSF48498">
    <property type="entry name" value="Tetracyclin repressor-like, C-terminal domain"/>
    <property type="match status" value="1"/>
</dbReference>
<dbReference type="Pfam" id="PF17932">
    <property type="entry name" value="TetR_C_24"/>
    <property type="match status" value="1"/>
</dbReference>
<evidence type="ECO:0000256" key="1">
    <source>
        <dbReference type="ARBA" id="ARBA00023015"/>
    </source>
</evidence>
<sequence>MSSESAAPQQRRRPRRRTSNTIDDVREAALTLFAERGYRATGIRDIAEALDIGPTSVYSHIESKAALLNGILIPTMEDLVAIQASAIAATADVTQQLRRVTEDMVLYFIKNQRAARVVSRDWSLAEGEGLAIVTARRESFRGCVEDLLRAGVEDRRFVVEDVSIAATAIIKLYESVAEWYSPERDLSTTQVAYLWGEYVLRIVKGA</sequence>
<dbReference type="PROSITE" id="PS50977">
    <property type="entry name" value="HTH_TETR_2"/>
    <property type="match status" value="1"/>
</dbReference>
<dbReference type="EMBL" id="JADIVZ010000002">
    <property type="protein sequence ID" value="MBF4161564.1"/>
    <property type="molecule type" value="Genomic_DNA"/>
</dbReference>
<organism evidence="7 8">
    <name type="scientific">Nocardioides acrostichi</name>
    <dbReference type="NCBI Taxonomy" id="2784339"/>
    <lineage>
        <taxon>Bacteria</taxon>
        <taxon>Bacillati</taxon>
        <taxon>Actinomycetota</taxon>
        <taxon>Actinomycetes</taxon>
        <taxon>Propionibacteriales</taxon>
        <taxon>Nocardioidaceae</taxon>
        <taxon>Nocardioides</taxon>
    </lineage>
</organism>
<dbReference type="SUPFAM" id="SSF46689">
    <property type="entry name" value="Homeodomain-like"/>
    <property type="match status" value="1"/>
</dbReference>
<evidence type="ECO:0000256" key="3">
    <source>
        <dbReference type="ARBA" id="ARBA00023163"/>
    </source>
</evidence>
<evidence type="ECO:0000256" key="2">
    <source>
        <dbReference type="ARBA" id="ARBA00023125"/>
    </source>
</evidence>
<dbReference type="PRINTS" id="PR00455">
    <property type="entry name" value="HTHTETR"/>
</dbReference>
<accession>A0A930V032</accession>
<dbReference type="InterPro" id="IPR036271">
    <property type="entry name" value="Tet_transcr_reg_TetR-rel_C_sf"/>
</dbReference>
<dbReference type="GO" id="GO:0000976">
    <property type="term" value="F:transcription cis-regulatory region binding"/>
    <property type="evidence" value="ECO:0007669"/>
    <property type="project" value="TreeGrafter"/>
</dbReference>
<evidence type="ECO:0000313" key="7">
    <source>
        <dbReference type="EMBL" id="MBF4161564.1"/>
    </source>
</evidence>
<dbReference type="InterPro" id="IPR041490">
    <property type="entry name" value="KstR2_TetR_C"/>
</dbReference>
<evidence type="ECO:0000256" key="4">
    <source>
        <dbReference type="PROSITE-ProRule" id="PRU00335"/>
    </source>
</evidence>
<reference evidence="7" key="1">
    <citation type="submission" date="2020-11" db="EMBL/GenBank/DDBJ databases">
        <title>Nocardioides sp. CBS4Y-1, whole genome shotgun sequence.</title>
        <authorList>
            <person name="Tuo L."/>
        </authorList>
    </citation>
    <scope>NUCLEOTIDE SEQUENCE</scope>
    <source>
        <strain evidence="7">CBS4Y-1</strain>
    </source>
</reference>
<dbReference type="PANTHER" id="PTHR30055">
    <property type="entry name" value="HTH-TYPE TRANSCRIPTIONAL REGULATOR RUTR"/>
    <property type="match status" value="1"/>
</dbReference>
<dbReference type="Proteomes" id="UP000656804">
    <property type="component" value="Unassembled WGS sequence"/>
</dbReference>
<dbReference type="PANTHER" id="PTHR30055:SF234">
    <property type="entry name" value="HTH-TYPE TRANSCRIPTIONAL REGULATOR BETI"/>
    <property type="match status" value="1"/>
</dbReference>
<feature type="DNA-binding region" description="H-T-H motif" evidence="4">
    <location>
        <begin position="42"/>
        <end position="61"/>
    </location>
</feature>
<keyword evidence="8" id="KW-1185">Reference proteome</keyword>
<gene>
    <name evidence="7" type="ORF">ISG29_07655</name>
</gene>
<keyword evidence="3" id="KW-0804">Transcription</keyword>
<protein>
    <submittedName>
        <fullName evidence="7">TetR family transcriptional regulator</fullName>
    </submittedName>
</protein>
<dbReference type="Pfam" id="PF00440">
    <property type="entry name" value="TetR_N"/>
    <property type="match status" value="1"/>
</dbReference>
<keyword evidence="2 4" id="KW-0238">DNA-binding</keyword>
<dbReference type="InterPro" id="IPR050109">
    <property type="entry name" value="HTH-type_TetR-like_transc_reg"/>
</dbReference>
<proteinExistence type="predicted"/>
<evidence type="ECO:0000256" key="5">
    <source>
        <dbReference type="SAM" id="MobiDB-lite"/>
    </source>
</evidence>
<dbReference type="Gene3D" id="1.10.357.10">
    <property type="entry name" value="Tetracycline Repressor, domain 2"/>
    <property type="match status" value="1"/>
</dbReference>
<name>A0A930V032_9ACTN</name>
<evidence type="ECO:0000259" key="6">
    <source>
        <dbReference type="PROSITE" id="PS50977"/>
    </source>
</evidence>
<evidence type="ECO:0000313" key="8">
    <source>
        <dbReference type="Proteomes" id="UP000656804"/>
    </source>
</evidence>